<comment type="caution">
    <text evidence="7">The sequence shown here is derived from an EMBL/GenBank/DDBJ whole genome shotgun (WGS) entry which is preliminary data.</text>
</comment>
<sequence>MKIFSIILLVLGSTAQTILSKFNTILQNPAPVIFPIVIFTGSFGLLSAFIGYIGLWKPMNLIALLHIIGLCIVTFTEIGIATASAVMHDQFYAATNHSLLNAVKFFYAKPQYEIELDQLQTDFKCCGAKSYMDYRKLAVNIPFTCLVGHLVYARGMY</sequence>
<evidence type="ECO:0000256" key="2">
    <source>
        <dbReference type="ARBA" id="ARBA00022692"/>
    </source>
</evidence>
<evidence type="ECO:0000256" key="1">
    <source>
        <dbReference type="ARBA" id="ARBA00004141"/>
    </source>
</evidence>
<feature type="transmembrane region" description="Helical" evidence="5">
    <location>
        <begin position="31"/>
        <end position="55"/>
    </location>
</feature>
<dbReference type="AlphaFoldDB" id="A0A4Z2CQR6"/>
<dbReference type="InterPro" id="IPR018499">
    <property type="entry name" value="Tetraspanin/Peripherin"/>
</dbReference>
<evidence type="ECO:0000313" key="7">
    <source>
        <dbReference type="EMBL" id="TNN06593.1"/>
    </source>
</evidence>
<evidence type="ECO:0000256" key="4">
    <source>
        <dbReference type="ARBA" id="ARBA00023136"/>
    </source>
</evidence>
<evidence type="ECO:0000256" key="5">
    <source>
        <dbReference type="SAM" id="Phobius"/>
    </source>
</evidence>
<dbReference type="EMBL" id="SKCS01000457">
    <property type="protein sequence ID" value="TNN06593.1"/>
    <property type="molecule type" value="Genomic_DNA"/>
</dbReference>
<protein>
    <submittedName>
        <fullName evidence="7">25 kDa integral membrane protein isoform 2</fullName>
    </submittedName>
</protein>
<dbReference type="InterPro" id="IPR008952">
    <property type="entry name" value="Tetraspanin_EC2_sf"/>
</dbReference>
<dbReference type="GO" id="GO:0016020">
    <property type="term" value="C:membrane"/>
    <property type="evidence" value="ECO:0007669"/>
    <property type="project" value="UniProtKB-SubCell"/>
</dbReference>
<reference evidence="7 8" key="1">
    <citation type="submission" date="2019-03" db="EMBL/GenBank/DDBJ databases">
        <title>An improved genome assembly of the fluke Schistosoma japonicum.</title>
        <authorList>
            <person name="Hu W."/>
            <person name="Luo F."/>
            <person name="Yin M."/>
            <person name="Mo X."/>
            <person name="Sun C."/>
            <person name="Wu Q."/>
            <person name="Zhu B."/>
            <person name="Xiang M."/>
            <person name="Wang J."/>
            <person name="Wang Y."/>
            <person name="Zhang T."/>
            <person name="Xu B."/>
            <person name="Zheng H."/>
            <person name="Feng Z."/>
        </authorList>
    </citation>
    <scope>NUCLEOTIDE SEQUENCE [LARGE SCALE GENOMIC DNA]</scope>
    <source>
        <strain evidence="7">HuSjv2</strain>
        <tissue evidence="7">Worms</tissue>
    </source>
</reference>
<evidence type="ECO:0000256" key="6">
    <source>
        <dbReference type="SAM" id="SignalP"/>
    </source>
</evidence>
<dbReference type="SUPFAM" id="SSF48652">
    <property type="entry name" value="Tetraspanin"/>
    <property type="match status" value="1"/>
</dbReference>
<keyword evidence="4 5" id="KW-0472">Membrane</keyword>
<evidence type="ECO:0000256" key="3">
    <source>
        <dbReference type="ARBA" id="ARBA00022989"/>
    </source>
</evidence>
<dbReference type="Pfam" id="PF00335">
    <property type="entry name" value="Tetraspanin"/>
    <property type="match status" value="1"/>
</dbReference>
<gene>
    <name evidence="7" type="ORF">EWB00_008283</name>
</gene>
<keyword evidence="6" id="KW-0732">Signal</keyword>
<evidence type="ECO:0000313" key="8">
    <source>
        <dbReference type="Proteomes" id="UP000311919"/>
    </source>
</evidence>
<feature type="signal peptide" evidence="6">
    <location>
        <begin position="1"/>
        <end position="20"/>
    </location>
</feature>
<keyword evidence="8" id="KW-1185">Reference proteome</keyword>
<dbReference type="Proteomes" id="UP000311919">
    <property type="component" value="Unassembled WGS sequence"/>
</dbReference>
<keyword evidence="2 5" id="KW-0812">Transmembrane</keyword>
<organism evidence="7 8">
    <name type="scientific">Schistosoma japonicum</name>
    <name type="common">Blood fluke</name>
    <dbReference type="NCBI Taxonomy" id="6182"/>
    <lineage>
        <taxon>Eukaryota</taxon>
        <taxon>Metazoa</taxon>
        <taxon>Spiralia</taxon>
        <taxon>Lophotrochozoa</taxon>
        <taxon>Platyhelminthes</taxon>
        <taxon>Trematoda</taxon>
        <taxon>Digenea</taxon>
        <taxon>Strigeidida</taxon>
        <taxon>Schistosomatoidea</taxon>
        <taxon>Schistosomatidae</taxon>
        <taxon>Schistosoma</taxon>
    </lineage>
</organism>
<dbReference type="Gene3D" id="1.10.1450.10">
    <property type="entry name" value="Tetraspanin"/>
    <property type="match status" value="1"/>
</dbReference>
<dbReference type="OrthoDB" id="9993879at2759"/>
<dbReference type="CDD" id="cd03127">
    <property type="entry name" value="tetraspanin_LEL"/>
    <property type="match status" value="1"/>
</dbReference>
<feature type="chain" id="PRO_5021227608" evidence="6">
    <location>
        <begin position="21"/>
        <end position="157"/>
    </location>
</feature>
<keyword evidence="3 5" id="KW-1133">Transmembrane helix</keyword>
<accession>A0A4Z2CQR6</accession>
<dbReference type="STRING" id="6182.A0A4Z2CQR6"/>
<name>A0A4Z2CQR6_SCHJA</name>
<feature type="transmembrane region" description="Helical" evidence="5">
    <location>
        <begin position="62"/>
        <end position="87"/>
    </location>
</feature>
<proteinExistence type="predicted"/>
<comment type="subcellular location">
    <subcellularLocation>
        <location evidence="1">Membrane</location>
        <topology evidence="1">Multi-pass membrane protein</topology>
    </subcellularLocation>
</comment>